<sequence length="384" mass="41204">MSTAVCGTINLFVAGWTVKKIGPRAALIVQTIFSALRIIPQVIGITIGGKFGMFVVQAAQLINIIGGPYGYILIVNIIISEVVSQEKRTVVFGKLQGAVMFGQGVGFIAGGTIGNKLGVRAPFQVAFATFLFASAYVRFAVPFIPPELASRGVNTSVTGKIGFFAPLKVFLPQLIYRANGTFVTHYGVSFLCAGIFLGVFATAYVPFLAQMYATAEFGFDQGENGWLMSEFSLLRGLFLVVAFPRIIKWGRLFLSRAEGQKGGNILEHEIDSDAGYKAQSFDLVFLRWSLVVDGLLTASTALATKKWHIYFVAALLPFGSGGAPAAKGIITNMCPASQRADALNAVTLVENIARLLSFGTFGLIYSSLATLEKSYATFFCNAVS</sequence>
<reference evidence="1" key="1">
    <citation type="submission" date="2022-08" db="EMBL/GenBank/DDBJ databases">
        <title>Genome Sequence of Lecanicillium fungicola.</title>
        <authorList>
            <person name="Buettner E."/>
        </authorList>
    </citation>
    <scope>NUCLEOTIDE SEQUENCE</scope>
    <source>
        <strain evidence="1">Babe33</strain>
    </source>
</reference>
<comment type="caution">
    <text evidence="1">The sequence shown here is derived from an EMBL/GenBank/DDBJ whole genome shotgun (WGS) entry which is preliminary data.</text>
</comment>
<evidence type="ECO:0000313" key="1">
    <source>
        <dbReference type="EMBL" id="KAJ2980991.1"/>
    </source>
</evidence>
<keyword evidence="2" id="KW-1185">Reference proteome</keyword>
<dbReference type="Proteomes" id="UP001143910">
    <property type="component" value="Unassembled WGS sequence"/>
</dbReference>
<organism evidence="1 2">
    <name type="scientific">Zarea fungicola</name>
    <dbReference type="NCBI Taxonomy" id="93591"/>
    <lineage>
        <taxon>Eukaryota</taxon>
        <taxon>Fungi</taxon>
        <taxon>Dikarya</taxon>
        <taxon>Ascomycota</taxon>
        <taxon>Pezizomycotina</taxon>
        <taxon>Sordariomycetes</taxon>
        <taxon>Hypocreomycetidae</taxon>
        <taxon>Hypocreales</taxon>
        <taxon>Cordycipitaceae</taxon>
        <taxon>Zarea</taxon>
    </lineage>
</organism>
<protein>
    <submittedName>
        <fullName evidence="1">Uncharacterized protein</fullName>
    </submittedName>
</protein>
<dbReference type="EMBL" id="JANJQO010000159">
    <property type="protein sequence ID" value="KAJ2980991.1"/>
    <property type="molecule type" value="Genomic_DNA"/>
</dbReference>
<name>A0ACC1NQX2_9HYPO</name>
<proteinExistence type="predicted"/>
<evidence type="ECO:0000313" key="2">
    <source>
        <dbReference type="Proteomes" id="UP001143910"/>
    </source>
</evidence>
<gene>
    <name evidence="1" type="ORF">NQ176_g2306</name>
</gene>
<accession>A0ACC1NQX2</accession>